<dbReference type="Gene3D" id="1.10.357.10">
    <property type="entry name" value="Tetracycline Repressor, domain 2"/>
    <property type="match status" value="1"/>
</dbReference>
<dbReference type="Proteomes" id="UP000075357">
    <property type="component" value="Unassembled WGS sequence"/>
</dbReference>
<protein>
    <recommendedName>
        <fullName evidence="3">BetI-type transcriptional repressor C-terminal domain-containing protein</fullName>
    </recommendedName>
</protein>
<proteinExistence type="predicted"/>
<dbReference type="PATRIC" id="fig|36807.3.peg.975"/>
<dbReference type="STRING" id="36807.Mlaev_00952"/>
<dbReference type="AlphaFoldDB" id="A0A150HGD1"/>
<comment type="caution">
    <text evidence="1">The sequence shown here is derived from an EMBL/GenBank/DDBJ whole genome shotgun (WGS) entry which is preliminary data.</text>
</comment>
<sequence length="67" mass="7082">MTGRQNATVNRADCKTSSRDAAILAVMDGLQVQWLLEPDALDLGTASEFAIEAIVSAVLDPRPSPLA</sequence>
<evidence type="ECO:0000313" key="2">
    <source>
        <dbReference type="Proteomes" id="UP000075357"/>
    </source>
</evidence>
<evidence type="ECO:0000313" key="1">
    <source>
        <dbReference type="EMBL" id="KXZ61085.1"/>
    </source>
</evidence>
<reference evidence="1 2" key="1">
    <citation type="submission" date="2016-01" db="EMBL/GenBank/DDBJ databases">
        <title>Draft genome sequences of Microbacterium laevaniformans LCDC 91-0039 and the type strain of Microbacterium hominis LCDC 84-209.</title>
        <authorList>
            <person name="Bernier A.-M."/>
            <person name="Bernard K."/>
        </authorList>
    </citation>
    <scope>NUCLEOTIDE SEQUENCE [LARGE SCALE GENOMIC DNA]</scope>
    <source>
        <strain evidence="1 2">LCDC 91-0039</strain>
    </source>
</reference>
<dbReference type="EMBL" id="LRAD01000024">
    <property type="protein sequence ID" value="KXZ61085.1"/>
    <property type="molecule type" value="Genomic_DNA"/>
</dbReference>
<organism evidence="1 2">
    <name type="scientific">Microbacterium laevaniformans</name>
    <dbReference type="NCBI Taxonomy" id="36807"/>
    <lineage>
        <taxon>Bacteria</taxon>
        <taxon>Bacillati</taxon>
        <taxon>Actinomycetota</taxon>
        <taxon>Actinomycetes</taxon>
        <taxon>Micrococcales</taxon>
        <taxon>Microbacteriaceae</taxon>
        <taxon>Microbacterium</taxon>
    </lineage>
</organism>
<accession>A0A150HGD1</accession>
<evidence type="ECO:0008006" key="3">
    <source>
        <dbReference type="Google" id="ProtNLM"/>
    </source>
</evidence>
<name>A0A150HGD1_9MICO</name>
<gene>
    <name evidence="1" type="ORF">Mlaev_00952</name>
</gene>
<keyword evidence="2" id="KW-1185">Reference proteome</keyword>